<keyword evidence="5 7" id="KW-0472">Membrane</keyword>
<evidence type="ECO:0000256" key="1">
    <source>
        <dbReference type="ARBA" id="ARBA00004141"/>
    </source>
</evidence>
<evidence type="ECO:0000256" key="6">
    <source>
        <dbReference type="RuleBase" id="RU362091"/>
    </source>
</evidence>
<evidence type="ECO:0000313" key="8">
    <source>
        <dbReference type="EMBL" id="TFJ92090.1"/>
    </source>
</evidence>
<dbReference type="OrthoDB" id="9814523at2"/>
<evidence type="ECO:0000256" key="2">
    <source>
        <dbReference type="ARBA" id="ARBA00006434"/>
    </source>
</evidence>
<feature type="transmembrane region" description="Helical" evidence="7">
    <location>
        <begin position="434"/>
        <end position="454"/>
    </location>
</feature>
<gene>
    <name evidence="8" type="ORF">E4U82_13990</name>
</gene>
<dbReference type="AlphaFoldDB" id="A0A4Y9AAZ2"/>
<dbReference type="GO" id="GO:0005412">
    <property type="term" value="F:D-glucose:sodium symporter activity"/>
    <property type="evidence" value="ECO:0007669"/>
    <property type="project" value="TreeGrafter"/>
</dbReference>
<protein>
    <submittedName>
        <fullName evidence="8">Solute:sodium symporter family transporter</fullName>
    </submittedName>
</protein>
<dbReference type="Gene3D" id="1.20.1730.10">
    <property type="entry name" value="Sodium/glucose cotransporter"/>
    <property type="match status" value="1"/>
</dbReference>
<feature type="transmembrane region" description="Helical" evidence="7">
    <location>
        <begin position="460"/>
        <end position="482"/>
    </location>
</feature>
<dbReference type="RefSeq" id="WP_135110792.1">
    <property type="nucleotide sequence ID" value="NZ_SRHY01000029.1"/>
</dbReference>
<feature type="transmembrane region" description="Helical" evidence="7">
    <location>
        <begin position="380"/>
        <end position="400"/>
    </location>
</feature>
<comment type="similarity">
    <text evidence="2 6">Belongs to the sodium:solute symporter (SSF) (TC 2.A.21) family.</text>
</comment>
<dbReference type="Pfam" id="PF00474">
    <property type="entry name" value="SSF"/>
    <property type="match status" value="1"/>
</dbReference>
<dbReference type="EMBL" id="SRHY01000029">
    <property type="protein sequence ID" value="TFJ92090.1"/>
    <property type="molecule type" value="Genomic_DNA"/>
</dbReference>
<organism evidence="8 9">
    <name type="scientific">Lentibacillus salicampi</name>
    <dbReference type="NCBI Taxonomy" id="175306"/>
    <lineage>
        <taxon>Bacteria</taxon>
        <taxon>Bacillati</taxon>
        <taxon>Bacillota</taxon>
        <taxon>Bacilli</taxon>
        <taxon>Bacillales</taxon>
        <taxon>Bacillaceae</taxon>
        <taxon>Lentibacillus</taxon>
    </lineage>
</organism>
<name>A0A4Y9AAZ2_9BACI</name>
<feature type="transmembrane region" description="Helical" evidence="7">
    <location>
        <begin position="35"/>
        <end position="53"/>
    </location>
</feature>
<sequence>MSAITIVSFFLFMGLVAIISYFYTRKEKLDTEEGYYLAGKSLSAWVIAGTLILTNLSTEQLIGLSAEGYEFSISSMAFEVIAAIALIIVAIFFLPRYLKGNIVTVPDFLSDRYDEQTKQIVTFLFLFGYVLNLMPPVLYTGSLALNGIFDIENILGVDRFSALMILSIFIGAIGAVYAIFGGLKAVAISDTVNAIGLLIGGLLIPILGLSFLGDGSMLDGFATIVNETPEKLNAVGSSSEPVPFSTLFTGLVLIGLSYWGTNQLIIQRTIAAKSLKEGQKGVLIAAAFKLLTPIIIILPGIIAFNIFGDDLIPEDAYPELVAYVLPEPLLGFFAAVLAGAILSTFNSALNSSVTLFMLNVYKPYINPQASQKMMVQRGKIFGIVLAIIAIFIAPMIDLVSTSFFEYLMTINGLYNVPILTIFIIGYLTKKVPAVAAKIGLAFFIVTYAITQFWWNTGISYIHTLGILFVLTTGLMLLIGKIRPRDKAYVLKVNNTVDITNWKYLYPVSLGIIIALVVIYIIFSKIGIAQQ</sequence>
<reference evidence="8 9" key="1">
    <citation type="submission" date="2019-03" db="EMBL/GenBank/DDBJ databases">
        <title>Genome sequence of Lentibacillus salicampi ATCC BAA-719.</title>
        <authorList>
            <person name="Maclea K.S."/>
            <person name="Simoes Junior M."/>
        </authorList>
    </citation>
    <scope>NUCLEOTIDE SEQUENCE [LARGE SCALE GENOMIC DNA]</scope>
    <source>
        <strain evidence="8 9">ATCC BAA-719</strain>
    </source>
</reference>
<dbReference type="PROSITE" id="PS50283">
    <property type="entry name" value="NA_SOLUT_SYMP_3"/>
    <property type="match status" value="1"/>
</dbReference>
<dbReference type="Proteomes" id="UP000298484">
    <property type="component" value="Unassembled WGS sequence"/>
</dbReference>
<dbReference type="InterPro" id="IPR038377">
    <property type="entry name" value="Na/Glc_symporter_sf"/>
</dbReference>
<keyword evidence="3 7" id="KW-0812">Transmembrane</keyword>
<comment type="subcellular location">
    <subcellularLocation>
        <location evidence="1">Membrane</location>
        <topology evidence="1">Multi-pass membrane protein</topology>
    </subcellularLocation>
</comment>
<dbReference type="InterPro" id="IPR001734">
    <property type="entry name" value="Na/solute_symporter"/>
</dbReference>
<evidence type="ECO:0000313" key="9">
    <source>
        <dbReference type="Proteomes" id="UP000298484"/>
    </source>
</evidence>
<feature type="transmembrane region" description="Helical" evidence="7">
    <location>
        <begin position="6"/>
        <end position="23"/>
    </location>
</feature>
<dbReference type="CDD" id="cd10328">
    <property type="entry name" value="SLC5sbd_YidK"/>
    <property type="match status" value="1"/>
</dbReference>
<dbReference type="PANTHER" id="PTHR11819:SF195">
    <property type="entry name" value="SODIUM_GLUCOSE COTRANSPORTER 4"/>
    <property type="match status" value="1"/>
</dbReference>
<accession>A0A4Y9AAZ2</accession>
<feature type="transmembrane region" description="Helical" evidence="7">
    <location>
        <begin position="160"/>
        <end position="180"/>
    </location>
</feature>
<evidence type="ECO:0000256" key="7">
    <source>
        <dbReference type="SAM" id="Phobius"/>
    </source>
</evidence>
<feature type="transmembrane region" description="Helical" evidence="7">
    <location>
        <begin position="282"/>
        <end position="308"/>
    </location>
</feature>
<feature type="transmembrane region" description="Helical" evidence="7">
    <location>
        <begin position="242"/>
        <end position="261"/>
    </location>
</feature>
<feature type="transmembrane region" description="Helical" evidence="7">
    <location>
        <begin position="328"/>
        <end position="349"/>
    </location>
</feature>
<feature type="transmembrane region" description="Helical" evidence="7">
    <location>
        <begin position="192"/>
        <end position="212"/>
    </location>
</feature>
<feature type="transmembrane region" description="Helical" evidence="7">
    <location>
        <begin position="120"/>
        <end position="140"/>
    </location>
</feature>
<keyword evidence="4 7" id="KW-1133">Transmembrane helix</keyword>
<feature type="transmembrane region" description="Helical" evidence="7">
    <location>
        <begin position="73"/>
        <end position="94"/>
    </location>
</feature>
<evidence type="ECO:0000256" key="5">
    <source>
        <dbReference type="ARBA" id="ARBA00023136"/>
    </source>
</evidence>
<evidence type="ECO:0000256" key="3">
    <source>
        <dbReference type="ARBA" id="ARBA00022692"/>
    </source>
</evidence>
<dbReference type="NCBIfam" id="NF007790">
    <property type="entry name" value="PRK10484.1"/>
    <property type="match status" value="1"/>
</dbReference>
<dbReference type="GO" id="GO:0005886">
    <property type="term" value="C:plasma membrane"/>
    <property type="evidence" value="ECO:0007669"/>
    <property type="project" value="TreeGrafter"/>
</dbReference>
<keyword evidence="9" id="KW-1185">Reference proteome</keyword>
<comment type="caution">
    <text evidence="8">The sequence shown here is derived from an EMBL/GenBank/DDBJ whole genome shotgun (WGS) entry which is preliminary data.</text>
</comment>
<evidence type="ECO:0000256" key="4">
    <source>
        <dbReference type="ARBA" id="ARBA00022989"/>
    </source>
</evidence>
<dbReference type="NCBIfam" id="TIGR00813">
    <property type="entry name" value="sss"/>
    <property type="match status" value="1"/>
</dbReference>
<dbReference type="PANTHER" id="PTHR11819">
    <property type="entry name" value="SOLUTE CARRIER FAMILY 5"/>
    <property type="match status" value="1"/>
</dbReference>
<feature type="transmembrane region" description="Helical" evidence="7">
    <location>
        <begin position="406"/>
        <end position="427"/>
    </location>
</feature>
<feature type="transmembrane region" description="Helical" evidence="7">
    <location>
        <begin position="503"/>
        <end position="522"/>
    </location>
</feature>
<proteinExistence type="inferred from homology"/>